<protein>
    <submittedName>
        <fullName evidence="2">Antibiotic biosynthesis monooxygenase</fullName>
    </submittedName>
</protein>
<evidence type="ECO:0000313" key="2">
    <source>
        <dbReference type="EMBL" id="QEA40629.1"/>
    </source>
</evidence>
<evidence type="ECO:0000313" key="3">
    <source>
        <dbReference type="Proteomes" id="UP000321272"/>
    </source>
</evidence>
<dbReference type="GO" id="GO:0005829">
    <property type="term" value="C:cytosol"/>
    <property type="evidence" value="ECO:0007669"/>
    <property type="project" value="TreeGrafter"/>
</dbReference>
<organism evidence="2 3">
    <name type="scientific">Pistricoccus aurantiacus</name>
    <dbReference type="NCBI Taxonomy" id="1883414"/>
    <lineage>
        <taxon>Bacteria</taxon>
        <taxon>Pseudomonadati</taxon>
        <taxon>Pseudomonadota</taxon>
        <taxon>Gammaproteobacteria</taxon>
        <taxon>Oceanospirillales</taxon>
        <taxon>Halomonadaceae</taxon>
        <taxon>Pistricoccus</taxon>
    </lineage>
</organism>
<dbReference type="Pfam" id="PF03992">
    <property type="entry name" value="ABM"/>
    <property type="match status" value="1"/>
</dbReference>
<dbReference type="Gene3D" id="3.30.70.100">
    <property type="match status" value="1"/>
</dbReference>
<keyword evidence="3" id="KW-1185">Reference proteome</keyword>
<gene>
    <name evidence="2" type="ORF">FGL86_17125</name>
</gene>
<dbReference type="AlphaFoldDB" id="A0A5B8SUJ5"/>
<dbReference type="KEGG" id="paur:FGL86_17125"/>
<dbReference type="OrthoDB" id="9812754at2"/>
<proteinExistence type="predicted"/>
<dbReference type="SUPFAM" id="SSF54909">
    <property type="entry name" value="Dimeric alpha+beta barrel"/>
    <property type="match status" value="1"/>
</dbReference>
<accession>A0A5B8SUJ5</accession>
<dbReference type="InterPro" id="IPR011008">
    <property type="entry name" value="Dimeric_a/b-barrel"/>
</dbReference>
<dbReference type="InterPro" id="IPR007138">
    <property type="entry name" value="ABM_dom"/>
</dbReference>
<feature type="domain" description="ABM" evidence="1">
    <location>
        <begin position="2"/>
        <end position="93"/>
    </location>
</feature>
<keyword evidence="2" id="KW-0503">Monooxygenase</keyword>
<evidence type="ECO:0000259" key="1">
    <source>
        <dbReference type="PROSITE" id="PS51725"/>
    </source>
</evidence>
<dbReference type="Proteomes" id="UP000321272">
    <property type="component" value="Chromosome"/>
</dbReference>
<dbReference type="GO" id="GO:0004497">
    <property type="term" value="F:monooxygenase activity"/>
    <property type="evidence" value="ECO:0007669"/>
    <property type="project" value="UniProtKB-KW"/>
</dbReference>
<dbReference type="EMBL" id="CP042382">
    <property type="protein sequence ID" value="QEA40629.1"/>
    <property type="molecule type" value="Genomic_DNA"/>
</dbReference>
<dbReference type="InterPro" id="IPR050744">
    <property type="entry name" value="AI-2_Isomerase_LsrG"/>
</dbReference>
<keyword evidence="2" id="KW-0560">Oxidoreductase</keyword>
<dbReference type="PROSITE" id="PS51725">
    <property type="entry name" value="ABM"/>
    <property type="match status" value="1"/>
</dbReference>
<sequence>MYCIIVKTQLKTGKLEEFLEAMLPNAAASVREEPGCHVFDVLEDRDNPDLVYLYEIYTDEQALAAHKTTDHYKASREVVNPLIAEQSVIRADVLATDPTSRPLK</sequence>
<reference evidence="2 3" key="1">
    <citation type="submission" date="2019-06" db="EMBL/GenBank/DDBJ databases">
        <title>Genome analyses of bacteria isolated from kimchi.</title>
        <authorList>
            <person name="Lee S."/>
            <person name="Ahn S."/>
            <person name="Roh S."/>
        </authorList>
    </citation>
    <scope>NUCLEOTIDE SEQUENCE [LARGE SCALE GENOMIC DNA]</scope>
    <source>
        <strain evidence="2 3">CBA4606</strain>
    </source>
</reference>
<name>A0A5B8SUJ5_9GAMM</name>
<dbReference type="RefSeq" id="WP_147185896.1">
    <property type="nucleotide sequence ID" value="NZ_CP042382.1"/>
</dbReference>
<dbReference type="PANTHER" id="PTHR33336:SF3">
    <property type="entry name" value="ABM DOMAIN-CONTAINING PROTEIN"/>
    <property type="match status" value="1"/>
</dbReference>
<dbReference type="PANTHER" id="PTHR33336">
    <property type="entry name" value="QUINOL MONOOXYGENASE YGIN-RELATED"/>
    <property type="match status" value="1"/>
</dbReference>